<sequence length="177" mass="20322">MILTTEHFLPGTASNLHIFRETLNSNAVEDRLRQICSEINYDLIVFRGEHFRNEHEAILELATALEMPKNYGLDYRNASWNSIDHFVTELQVQPDTWRTRKSASGYLLLYRDPQHLIKSDALVFATLLNILGTSSLKTANGVLPIHLIVGPMIFRHEYFSGLLRVSDQFCEDCQNVD</sequence>
<evidence type="ECO:0000313" key="1">
    <source>
        <dbReference type="EMBL" id="AKT43574.1"/>
    </source>
</evidence>
<evidence type="ECO:0008006" key="3">
    <source>
        <dbReference type="Google" id="ProtNLM"/>
    </source>
</evidence>
<reference evidence="1 2" key="1">
    <citation type="submission" date="2015-07" db="EMBL/GenBank/DDBJ databases">
        <title>Genome analysis of myxobacterium Chondromyces crocatus Cm c5 reveals a high potential for natural compound synthesis and the genetic basis for the loss of fruiting body formation.</title>
        <authorList>
            <person name="Zaburannyi N."/>
            <person name="Bunk B."/>
            <person name="Maier J."/>
            <person name="Overmann J."/>
            <person name="Mueller R."/>
        </authorList>
    </citation>
    <scope>NUCLEOTIDE SEQUENCE [LARGE SCALE GENOMIC DNA]</scope>
    <source>
        <strain evidence="1 2">Cm c5</strain>
    </source>
</reference>
<organism evidence="1 2">
    <name type="scientific">Chondromyces crocatus</name>
    <dbReference type="NCBI Taxonomy" id="52"/>
    <lineage>
        <taxon>Bacteria</taxon>
        <taxon>Pseudomonadati</taxon>
        <taxon>Myxococcota</taxon>
        <taxon>Polyangia</taxon>
        <taxon>Polyangiales</taxon>
        <taxon>Polyangiaceae</taxon>
        <taxon>Chondromyces</taxon>
    </lineage>
</organism>
<dbReference type="AlphaFoldDB" id="A0A0K1ES11"/>
<dbReference type="RefSeq" id="WP_156339171.1">
    <property type="nucleotide sequence ID" value="NZ_CP012159.1"/>
</dbReference>
<dbReference type="Proteomes" id="UP000067626">
    <property type="component" value="Chromosome"/>
</dbReference>
<gene>
    <name evidence="1" type="ORF">CMC5_078070</name>
</gene>
<name>A0A0K1ES11_CHOCO</name>
<protein>
    <recommendedName>
        <fullName evidence="3">Barstar (barnase inhibitor) domain-containing protein</fullName>
    </recommendedName>
</protein>
<keyword evidence="2" id="KW-1185">Reference proteome</keyword>
<accession>A0A0K1ES11</accession>
<dbReference type="EMBL" id="CP012159">
    <property type="protein sequence ID" value="AKT43574.1"/>
    <property type="molecule type" value="Genomic_DNA"/>
</dbReference>
<dbReference type="KEGG" id="ccro:CMC5_078070"/>
<proteinExistence type="predicted"/>
<evidence type="ECO:0000313" key="2">
    <source>
        <dbReference type="Proteomes" id="UP000067626"/>
    </source>
</evidence>